<dbReference type="InterPro" id="IPR012429">
    <property type="entry name" value="HGSNAT_cat"/>
</dbReference>
<keyword evidence="2" id="KW-1133">Transmembrane helix</keyword>
<organism evidence="4 5">
    <name type="scientific">Corynebacterium glyciniphilum AJ 3170</name>
    <dbReference type="NCBI Taxonomy" id="1404245"/>
    <lineage>
        <taxon>Bacteria</taxon>
        <taxon>Bacillati</taxon>
        <taxon>Actinomycetota</taxon>
        <taxon>Actinomycetes</taxon>
        <taxon>Mycobacteriales</taxon>
        <taxon>Corynebacteriaceae</taxon>
        <taxon>Corynebacterium</taxon>
    </lineage>
</organism>
<evidence type="ECO:0000313" key="5">
    <source>
        <dbReference type="Proteomes" id="UP000023703"/>
    </source>
</evidence>
<feature type="compositionally biased region" description="Basic and acidic residues" evidence="1">
    <location>
        <begin position="449"/>
        <end position="478"/>
    </location>
</feature>
<keyword evidence="5" id="KW-1185">Reference proteome</keyword>
<dbReference type="eggNOG" id="COG2311">
    <property type="taxonomic scope" value="Bacteria"/>
</dbReference>
<feature type="transmembrane region" description="Helical" evidence="2">
    <location>
        <begin position="401"/>
        <end position="421"/>
    </location>
</feature>
<evidence type="ECO:0000259" key="3">
    <source>
        <dbReference type="Pfam" id="PF07786"/>
    </source>
</evidence>
<reference evidence="4 5" key="1">
    <citation type="journal article" date="2015" name="Int. J. Syst. Evol. Microbiol.">
        <title>Revisiting Corynebacterium glyciniphilum (ex Kubota et al., 1972) sp. nov., nom. rev., isolated from putrefied banana.</title>
        <authorList>
            <person name="Al-Dilaimi A."/>
            <person name="Bednarz H."/>
            <person name="Lomker A."/>
            <person name="Niehaus K."/>
            <person name="Kalinowski J."/>
            <person name="Ruckert C."/>
        </authorList>
    </citation>
    <scope>NUCLEOTIDE SEQUENCE [LARGE SCALE GENOMIC DNA]</scope>
    <source>
        <strain evidence="4">AJ 3170</strain>
    </source>
</reference>
<evidence type="ECO:0000313" key="4">
    <source>
        <dbReference type="EMBL" id="AHW63035.1"/>
    </source>
</evidence>
<dbReference type="Proteomes" id="UP000023703">
    <property type="component" value="Chromosome"/>
</dbReference>
<gene>
    <name evidence="4" type="ORF">CGLY_02935</name>
</gene>
<feature type="transmembrane region" description="Helical" evidence="2">
    <location>
        <begin position="232"/>
        <end position="256"/>
    </location>
</feature>
<keyword evidence="2" id="KW-0812">Transmembrane</keyword>
<feature type="transmembrane region" description="Helical" evidence="2">
    <location>
        <begin position="367"/>
        <end position="389"/>
    </location>
</feature>
<protein>
    <recommendedName>
        <fullName evidence="3">Heparan-alpha-glucosaminide N-acetyltransferase catalytic domain-containing protein</fullName>
    </recommendedName>
</protein>
<dbReference type="Pfam" id="PF07786">
    <property type="entry name" value="HGSNAT_cat"/>
    <property type="match status" value="1"/>
</dbReference>
<evidence type="ECO:0000256" key="2">
    <source>
        <dbReference type="SAM" id="Phobius"/>
    </source>
</evidence>
<dbReference type="RefSeq" id="WP_081803751.1">
    <property type="nucleotide sequence ID" value="NZ_CP006842.1"/>
</dbReference>
<dbReference type="OrthoDB" id="4966979at2"/>
<feature type="transmembrane region" description="Helical" evidence="2">
    <location>
        <begin position="139"/>
        <end position="157"/>
    </location>
</feature>
<feature type="transmembrane region" description="Helical" evidence="2">
    <location>
        <begin position="103"/>
        <end position="127"/>
    </location>
</feature>
<evidence type="ECO:0000256" key="1">
    <source>
        <dbReference type="SAM" id="MobiDB-lite"/>
    </source>
</evidence>
<feature type="transmembrane region" description="Helical" evidence="2">
    <location>
        <begin position="339"/>
        <end position="360"/>
    </location>
</feature>
<dbReference type="STRING" id="1404245.CGLY_02935"/>
<name>X5E6G4_9CORY</name>
<sequence>MSHHLPASHLSSTPRPTPGPSHVRTIWDGEADVDPASLRPPPEPEPEPEPSRWTKNAAFGPSGDPRRVTGLDAARGMALLGMVALHTLPAYNEVTDGPTLVWSLFAGHAAVLFGVLAGITVAILTGGTTPHHGRALRRSRVSLTMRAVAILSLGLALSELDPAIYNILPFYGLLFLLAVPLTRLRIRGLLVCATLCATVGPVLIFLTSRWNGYTALDNPGFSTFITMPTDTVFTLLVGGAYPVVTWMSYICLGMAVGRMNLRWLVTQIRLLVYGGITAALGYGISAYLIDYAGGFARLYELTGGMDADDIQAVLDYGPEGHLPTDTWWWLTTSGPHSNTFFAVAASSGLALLTIGAFLLITRTLNDLCTPLIATGSMTLTLYTTHLLFLTALGDNVEEHSSMYFLVQVVVILLFATAWSLARGRGPLEEVLTRLSRGCGQLLVPVKNTGGDRSDSDDSARTAQERHSHTTVRPENEVS</sequence>
<dbReference type="HOGENOM" id="CLU_036065_1_1_11"/>
<dbReference type="InterPro" id="IPR052529">
    <property type="entry name" value="Bact_Transport_Assoc"/>
</dbReference>
<feature type="transmembrane region" description="Helical" evidence="2">
    <location>
        <begin position="188"/>
        <end position="212"/>
    </location>
</feature>
<feature type="transmembrane region" description="Helical" evidence="2">
    <location>
        <begin position="268"/>
        <end position="289"/>
    </location>
</feature>
<feature type="transmembrane region" description="Helical" evidence="2">
    <location>
        <begin position="163"/>
        <end position="181"/>
    </location>
</feature>
<accession>X5E6G4</accession>
<dbReference type="EMBL" id="CP006842">
    <property type="protein sequence ID" value="AHW63035.1"/>
    <property type="molecule type" value="Genomic_DNA"/>
</dbReference>
<dbReference type="PANTHER" id="PTHR30590">
    <property type="entry name" value="INNER MEMBRANE PROTEIN"/>
    <property type="match status" value="1"/>
</dbReference>
<dbReference type="KEGG" id="cgy:CGLY_02935"/>
<feature type="domain" description="Heparan-alpha-glucosaminide N-acetyltransferase catalytic" evidence="3">
    <location>
        <begin position="67"/>
        <end position="265"/>
    </location>
</feature>
<dbReference type="AlphaFoldDB" id="X5E6G4"/>
<feature type="region of interest" description="Disordered" evidence="1">
    <location>
        <begin position="1"/>
        <end position="67"/>
    </location>
</feature>
<proteinExistence type="predicted"/>
<dbReference type="PANTHER" id="PTHR30590:SF3">
    <property type="entry name" value="HYPOTHETICAL MEMBRANE SPANNING PROTEIN"/>
    <property type="match status" value="1"/>
</dbReference>
<feature type="region of interest" description="Disordered" evidence="1">
    <location>
        <begin position="445"/>
        <end position="478"/>
    </location>
</feature>
<keyword evidence="2" id="KW-0472">Membrane</keyword>